<evidence type="ECO:0000256" key="1">
    <source>
        <dbReference type="SAM" id="Phobius"/>
    </source>
</evidence>
<sequence length="162" mass="19271">MIPNDTLYIESCYYAESEMNLICGLGILNSGVVRELWVHIHLKHVRIKKFLPKKKCCLDLAVIVNTGPIYYLVLHNLIKDLNIVNFESYFRFELLISLKNRYIFLYWSLQNLFFYLNAIWYCIYEASKMSSGFRTYNLVPVFTHARYCTPQRWKTRACAQTE</sequence>
<accession>A0ABD2AX67</accession>
<keyword evidence="1" id="KW-1133">Transmembrane helix</keyword>
<keyword evidence="1" id="KW-0472">Membrane</keyword>
<evidence type="ECO:0000313" key="3">
    <source>
        <dbReference type="Proteomes" id="UP001607302"/>
    </source>
</evidence>
<reference evidence="2 3" key="1">
    <citation type="journal article" date="2024" name="Ann. Entomol. Soc. Am.">
        <title>Genomic analyses of the southern and eastern yellowjacket wasps (Hymenoptera: Vespidae) reveal evolutionary signatures of social life.</title>
        <authorList>
            <person name="Catto M.A."/>
            <person name="Caine P.B."/>
            <person name="Orr S.E."/>
            <person name="Hunt B.G."/>
            <person name="Goodisman M.A.D."/>
        </authorList>
    </citation>
    <scope>NUCLEOTIDE SEQUENCE [LARGE SCALE GENOMIC DNA]</scope>
    <source>
        <strain evidence="2">233</strain>
        <tissue evidence="2">Head and thorax</tissue>
    </source>
</reference>
<evidence type="ECO:0000313" key="2">
    <source>
        <dbReference type="EMBL" id="KAL2725198.1"/>
    </source>
</evidence>
<dbReference type="EMBL" id="JAUDFV010000138">
    <property type="protein sequence ID" value="KAL2725198.1"/>
    <property type="molecule type" value="Genomic_DNA"/>
</dbReference>
<gene>
    <name evidence="2" type="ORF">V1478_007871</name>
</gene>
<keyword evidence="3" id="KW-1185">Reference proteome</keyword>
<comment type="caution">
    <text evidence="2">The sequence shown here is derived from an EMBL/GenBank/DDBJ whole genome shotgun (WGS) entry which is preliminary data.</text>
</comment>
<organism evidence="2 3">
    <name type="scientific">Vespula squamosa</name>
    <name type="common">Southern yellow jacket</name>
    <name type="synonym">Wasp</name>
    <dbReference type="NCBI Taxonomy" id="30214"/>
    <lineage>
        <taxon>Eukaryota</taxon>
        <taxon>Metazoa</taxon>
        <taxon>Ecdysozoa</taxon>
        <taxon>Arthropoda</taxon>
        <taxon>Hexapoda</taxon>
        <taxon>Insecta</taxon>
        <taxon>Pterygota</taxon>
        <taxon>Neoptera</taxon>
        <taxon>Endopterygota</taxon>
        <taxon>Hymenoptera</taxon>
        <taxon>Apocrita</taxon>
        <taxon>Aculeata</taxon>
        <taxon>Vespoidea</taxon>
        <taxon>Vespidae</taxon>
        <taxon>Vespinae</taxon>
        <taxon>Vespula</taxon>
    </lineage>
</organism>
<keyword evidence="1" id="KW-0812">Transmembrane</keyword>
<dbReference type="Proteomes" id="UP001607302">
    <property type="component" value="Unassembled WGS sequence"/>
</dbReference>
<proteinExistence type="predicted"/>
<protein>
    <submittedName>
        <fullName evidence="2">Uncharacterized protein</fullName>
    </submittedName>
</protein>
<name>A0ABD2AX67_VESSQ</name>
<feature type="transmembrane region" description="Helical" evidence="1">
    <location>
        <begin position="56"/>
        <end position="73"/>
    </location>
</feature>
<dbReference type="AlphaFoldDB" id="A0ABD2AX67"/>
<feature type="transmembrane region" description="Helical" evidence="1">
    <location>
        <begin position="104"/>
        <end position="124"/>
    </location>
</feature>